<name>A0A8J5CQ45_CHIOP</name>
<dbReference type="EMBL" id="JACEEZ010019250">
    <property type="protein sequence ID" value="KAG0715892.1"/>
    <property type="molecule type" value="Genomic_DNA"/>
</dbReference>
<gene>
    <name evidence="2" type="ORF">GWK47_001207</name>
</gene>
<reference evidence="2" key="1">
    <citation type="submission" date="2020-07" db="EMBL/GenBank/DDBJ databases">
        <title>The High-quality genome of the commercially important snow crab, Chionoecetes opilio.</title>
        <authorList>
            <person name="Jeong J.-H."/>
            <person name="Ryu S."/>
        </authorList>
    </citation>
    <scope>NUCLEOTIDE SEQUENCE</scope>
    <source>
        <strain evidence="2">MADBK_172401_WGS</strain>
        <tissue evidence="2">Digestive gland</tissue>
    </source>
</reference>
<evidence type="ECO:0000313" key="3">
    <source>
        <dbReference type="Proteomes" id="UP000770661"/>
    </source>
</evidence>
<feature type="region of interest" description="Disordered" evidence="1">
    <location>
        <begin position="151"/>
        <end position="174"/>
    </location>
</feature>
<evidence type="ECO:0000313" key="2">
    <source>
        <dbReference type="EMBL" id="KAG0715892.1"/>
    </source>
</evidence>
<feature type="region of interest" description="Disordered" evidence="1">
    <location>
        <begin position="34"/>
        <end position="57"/>
    </location>
</feature>
<organism evidence="2 3">
    <name type="scientific">Chionoecetes opilio</name>
    <name type="common">Atlantic snow crab</name>
    <name type="synonym">Cancer opilio</name>
    <dbReference type="NCBI Taxonomy" id="41210"/>
    <lineage>
        <taxon>Eukaryota</taxon>
        <taxon>Metazoa</taxon>
        <taxon>Ecdysozoa</taxon>
        <taxon>Arthropoda</taxon>
        <taxon>Crustacea</taxon>
        <taxon>Multicrustacea</taxon>
        <taxon>Malacostraca</taxon>
        <taxon>Eumalacostraca</taxon>
        <taxon>Eucarida</taxon>
        <taxon>Decapoda</taxon>
        <taxon>Pleocyemata</taxon>
        <taxon>Brachyura</taxon>
        <taxon>Eubrachyura</taxon>
        <taxon>Majoidea</taxon>
        <taxon>Majidae</taxon>
        <taxon>Chionoecetes</taxon>
    </lineage>
</organism>
<feature type="compositionally biased region" description="Polar residues" evidence="1">
    <location>
        <begin position="161"/>
        <end position="171"/>
    </location>
</feature>
<sequence>MGGVVFPLLAGCHWWRKKIYEVLRCFHRLSLRGNPEGPSSRSRFKIPKSGQRKAEGGLNTSMGYPFWTYGGQANQSKFVDFCSIPKSKHLHLPVFEALVSKQKADLFPDAASSTPSKPLHHGFLPRRIGLPGPQEGKASFPLWGRAAMRSSLSPERDGRSFPSQSRTTSQDLPGFPQFHIFQRVALPPQICARWGRALRDRPYSQCPFPKA</sequence>
<proteinExistence type="predicted"/>
<dbReference type="AlphaFoldDB" id="A0A8J5CQ45"/>
<evidence type="ECO:0000256" key="1">
    <source>
        <dbReference type="SAM" id="MobiDB-lite"/>
    </source>
</evidence>
<accession>A0A8J5CQ45</accession>
<protein>
    <submittedName>
        <fullName evidence="2">Uncharacterized protein</fullName>
    </submittedName>
</protein>
<dbReference type="Proteomes" id="UP000770661">
    <property type="component" value="Unassembled WGS sequence"/>
</dbReference>
<keyword evidence="3" id="KW-1185">Reference proteome</keyword>
<comment type="caution">
    <text evidence="2">The sequence shown here is derived from an EMBL/GenBank/DDBJ whole genome shotgun (WGS) entry which is preliminary data.</text>
</comment>